<dbReference type="GO" id="GO:1904491">
    <property type="term" value="P:protein localization to ciliary transition zone"/>
    <property type="evidence" value="ECO:0007669"/>
    <property type="project" value="TreeGrafter"/>
</dbReference>
<dbReference type="GO" id="GO:0035869">
    <property type="term" value="C:ciliary transition zone"/>
    <property type="evidence" value="ECO:0007669"/>
    <property type="project" value="TreeGrafter"/>
</dbReference>
<accession>A0A814ITT0</accession>
<dbReference type="Pfam" id="PF24652">
    <property type="entry name" value="CEP76_C"/>
    <property type="match status" value="1"/>
</dbReference>
<evidence type="ECO:0000313" key="5">
    <source>
        <dbReference type="EMBL" id="CAF3514640.1"/>
    </source>
</evidence>
<dbReference type="EMBL" id="CAJOAY010000061">
    <property type="protein sequence ID" value="CAF3514640.1"/>
    <property type="molecule type" value="Genomic_DNA"/>
</dbReference>
<dbReference type="InterPro" id="IPR052434">
    <property type="entry name" value="Tectonic-like_complex_comp"/>
</dbReference>
<name>A0A814ITT0_9BILA</name>
<evidence type="ECO:0000259" key="1">
    <source>
        <dbReference type="Pfam" id="PF24652"/>
    </source>
</evidence>
<feature type="domain" description="CEP76/DRC7 peptidase-like" evidence="2">
    <location>
        <begin position="231"/>
        <end position="349"/>
    </location>
</feature>
<dbReference type="Proteomes" id="UP000663881">
    <property type="component" value="Unassembled WGS sequence"/>
</dbReference>
<dbReference type="EMBL" id="CAJNON010000143">
    <property type="protein sequence ID" value="CAF1027886.1"/>
    <property type="molecule type" value="Genomic_DNA"/>
</dbReference>
<sequence>MMMSPFCIRPPDNDFDATSLQRCRDILYINIFDQLDVDLPTTDRERDQVIKKRIARNWLGSVKIPFSNIYVNGRLEGSYRISVPNPLLGYVREKLNQARPETSGMQLPASVLRMFVTMEPVLAPPETFQQSFDSTESLALLNHARSWVEELNKKFPNREYKATVSDINGRAVFIPRFLHPLPLPPLNATTDEGTTTGVGGTDNQIQYQRLSRFVSLIPFLSDTVTFPGICDIWETSDQFLRTMAGDDEEHAVLLNNYFLTLNKKSWVAMGVSIYSGPCCFVLTKDDTQRFPTCWSISDGQDASTLDTWNPIQSIYLLANQENVWANIQDQDLPSRMSFDVTNTKQWRPFFDRSFPRENALWTSVQPNDLHYEATRGDDVILLEKSIYEILRDKFIEWREPHVTHWHWACQKRLQQIIKRKEILLTMGQANANEIEQELTEFQATNEITGFPLQMPYSNIQTIVDAVYSTKMFEHPTSGIEFALAVHVHPYPNNILAVWIYLAHLIKKTIV</sequence>
<evidence type="ECO:0000313" key="4">
    <source>
        <dbReference type="EMBL" id="CAF1027886.1"/>
    </source>
</evidence>
<evidence type="ECO:0000259" key="2">
    <source>
        <dbReference type="Pfam" id="PF24656"/>
    </source>
</evidence>
<dbReference type="Proteomes" id="UP000663891">
    <property type="component" value="Unassembled WGS sequence"/>
</dbReference>
<dbReference type="Proteomes" id="UP000663860">
    <property type="component" value="Unassembled WGS sequence"/>
</dbReference>
<dbReference type="PANTHER" id="PTHR20837">
    <property type="entry name" value="CENTROSOMAL PROTEIN-RELATED"/>
    <property type="match status" value="1"/>
</dbReference>
<dbReference type="PANTHER" id="PTHR20837:SF0">
    <property type="entry name" value="COILED-COIL AND C2 DOMAIN-CONTAINING PROTEIN 2A"/>
    <property type="match status" value="1"/>
</dbReference>
<reference evidence="4" key="1">
    <citation type="submission" date="2021-02" db="EMBL/GenBank/DDBJ databases">
        <authorList>
            <person name="Nowell W R."/>
        </authorList>
    </citation>
    <scope>NUCLEOTIDE SEQUENCE</scope>
</reference>
<dbReference type="GO" id="GO:1905515">
    <property type="term" value="P:non-motile cilium assembly"/>
    <property type="evidence" value="ECO:0007669"/>
    <property type="project" value="TreeGrafter"/>
</dbReference>
<dbReference type="InterPro" id="IPR056288">
    <property type="entry name" value="CEP76_C"/>
</dbReference>
<protein>
    <recommendedName>
        <fullName evidence="7">Coiled-coil and C2 domain-containing protein 2A</fullName>
    </recommendedName>
</protein>
<evidence type="ECO:0000313" key="6">
    <source>
        <dbReference type="Proteomes" id="UP000663891"/>
    </source>
</evidence>
<evidence type="ECO:0008006" key="7">
    <source>
        <dbReference type="Google" id="ProtNLM"/>
    </source>
</evidence>
<dbReference type="EMBL" id="CAJNOE010000105">
    <property type="protein sequence ID" value="CAF0919442.1"/>
    <property type="molecule type" value="Genomic_DNA"/>
</dbReference>
<comment type="caution">
    <text evidence="4">The sequence shown here is derived from an EMBL/GenBank/DDBJ whole genome shotgun (WGS) entry which is preliminary data.</text>
</comment>
<dbReference type="OrthoDB" id="2162143at2759"/>
<dbReference type="AlphaFoldDB" id="A0A814ITT0"/>
<dbReference type="InterPro" id="IPR056290">
    <property type="entry name" value="CEPT76/DRC7_peptidase-like_dom"/>
</dbReference>
<feature type="domain" description="Centrosomal protein of 76 kDa C-terminal" evidence="1">
    <location>
        <begin position="382"/>
        <end position="503"/>
    </location>
</feature>
<evidence type="ECO:0000313" key="3">
    <source>
        <dbReference type="EMBL" id="CAF0919442.1"/>
    </source>
</evidence>
<gene>
    <name evidence="3" type="ORF">IZO911_LOCUS13229</name>
    <name evidence="5" type="ORF">OKA104_LOCUS2249</name>
    <name evidence="4" type="ORF">VCS650_LOCUS16163</name>
</gene>
<dbReference type="Pfam" id="PF24656">
    <property type="entry name" value="CEPT76_peptidase"/>
    <property type="match status" value="1"/>
</dbReference>
<proteinExistence type="predicted"/>
<organism evidence="4 6">
    <name type="scientific">Adineta steineri</name>
    <dbReference type="NCBI Taxonomy" id="433720"/>
    <lineage>
        <taxon>Eukaryota</taxon>
        <taxon>Metazoa</taxon>
        <taxon>Spiralia</taxon>
        <taxon>Gnathifera</taxon>
        <taxon>Rotifera</taxon>
        <taxon>Eurotatoria</taxon>
        <taxon>Bdelloidea</taxon>
        <taxon>Adinetida</taxon>
        <taxon>Adinetidae</taxon>
        <taxon>Adineta</taxon>
    </lineage>
</organism>